<dbReference type="SMART" id="SM00345">
    <property type="entry name" value="HTH_GNTR"/>
    <property type="match status" value="1"/>
</dbReference>
<reference evidence="5 6" key="1">
    <citation type="submission" date="2019-10" db="EMBL/GenBank/DDBJ databases">
        <title>Whole genome shotgun sequence of Acrocarpospora macrocephala NBRC 16266.</title>
        <authorList>
            <person name="Ichikawa N."/>
            <person name="Kimura A."/>
            <person name="Kitahashi Y."/>
            <person name="Komaki H."/>
            <person name="Oguchi A."/>
        </authorList>
    </citation>
    <scope>NUCLEOTIDE SEQUENCE [LARGE SCALE GENOMIC DNA]</scope>
    <source>
        <strain evidence="5 6">NBRC 16266</strain>
    </source>
</reference>
<comment type="caution">
    <text evidence="5">The sequence shown here is derived from an EMBL/GenBank/DDBJ whole genome shotgun (WGS) entry which is preliminary data.</text>
</comment>
<dbReference type="Pfam" id="PF00392">
    <property type="entry name" value="GntR"/>
    <property type="match status" value="1"/>
</dbReference>
<dbReference type="SUPFAM" id="SSF48008">
    <property type="entry name" value="GntR ligand-binding domain-like"/>
    <property type="match status" value="1"/>
</dbReference>
<name>A0A5M3WYT3_9ACTN</name>
<evidence type="ECO:0000313" key="5">
    <source>
        <dbReference type="EMBL" id="GES14124.1"/>
    </source>
</evidence>
<dbReference type="AlphaFoldDB" id="A0A5M3WYT3"/>
<dbReference type="PANTHER" id="PTHR43537">
    <property type="entry name" value="TRANSCRIPTIONAL REGULATOR, GNTR FAMILY"/>
    <property type="match status" value="1"/>
</dbReference>
<dbReference type="Proteomes" id="UP000331127">
    <property type="component" value="Unassembled WGS sequence"/>
</dbReference>
<dbReference type="GO" id="GO:0003677">
    <property type="term" value="F:DNA binding"/>
    <property type="evidence" value="ECO:0007669"/>
    <property type="project" value="UniProtKB-KW"/>
</dbReference>
<dbReference type="RefSeq" id="WP_155359318.1">
    <property type="nucleotide sequence ID" value="NZ_BAAAHL010000062.1"/>
</dbReference>
<dbReference type="Pfam" id="PF07729">
    <property type="entry name" value="FCD"/>
    <property type="match status" value="1"/>
</dbReference>
<dbReference type="SMART" id="SM00895">
    <property type="entry name" value="FCD"/>
    <property type="match status" value="1"/>
</dbReference>
<accession>A0A5M3WYT3</accession>
<dbReference type="SUPFAM" id="SSF46785">
    <property type="entry name" value="Winged helix' DNA-binding domain"/>
    <property type="match status" value="1"/>
</dbReference>
<evidence type="ECO:0000256" key="1">
    <source>
        <dbReference type="ARBA" id="ARBA00023015"/>
    </source>
</evidence>
<dbReference type="PANTHER" id="PTHR43537:SF49">
    <property type="entry name" value="TRANSCRIPTIONAL REGULATORY PROTEIN"/>
    <property type="match status" value="1"/>
</dbReference>
<dbReference type="InterPro" id="IPR008920">
    <property type="entry name" value="TF_FadR/GntR_C"/>
</dbReference>
<dbReference type="Gene3D" id="1.20.120.530">
    <property type="entry name" value="GntR ligand-binding domain-like"/>
    <property type="match status" value="1"/>
</dbReference>
<dbReference type="PROSITE" id="PS50949">
    <property type="entry name" value="HTH_GNTR"/>
    <property type="match status" value="1"/>
</dbReference>
<evidence type="ECO:0000256" key="2">
    <source>
        <dbReference type="ARBA" id="ARBA00023125"/>
    </source>
</evidence>
<dbReference type="InterPro" id="IPR036388">
    <property type="entry name" value="WH-like_DNA-bd_sf"/>
</dbReference>
<sequence length="229" mass="24853">MTGAALSHLTSETLADQAYAALRLAIANGELAWGEKITERGLATRLAVSPTPVREALRRLEQDRLVERTGPRSLRVVRLSPETLAEIREVEVQLQGVTARFAARHIDAETLAQLESVLAEADPLRATLVRINDAGGTLPPETVQRLLAALRRFHTIVEEAGANPVVAGLLEQARAFSPAVRVESAVAQLMVTDGPYEEHHLLLQALHAHDESRAEQIARHHGTPPPDAS</sequence>
<keyword evidence="3" id="KW-0804">Transcription</keyword>
<protein>
    <submittedName>
        <fullName evidence="5">GntR family transcriptional regulator</fullName>
    </submittedName>
</protein>
<dbReference type="InterPro" id="IPR036390">
    <property type="entry name" value="WH_DNA-bd_sf"/>
</dbReference>
<keyword evidence="1" id="KW-0805">Transcription regulation</keyword>
<proteinExistence type="predicted"/>
<dbReference type="EMBL" id="BLAE01000054">
    <property type="protein sequence ID" value="GES14124.1"/>
    <property type="molecule type" value="Genomic_DNA"/>
</dbReference>
<dbReference type="InterPro" id="IPR000524">
    <property type="entry name" value="Tscrpt_reg_HTH_GntR"/>
</dbReference>
<dbReference type="GO" id="GO:0003700">
    <property type="term" value="F:DNA-binding transcription factor activity"/>
    <property type="evidence" value="ECO:0007669"/>
    <property type="project" value="InterPro"/>
</dbReference>
<dbReference type="Gene3D" id="1.10.10.10">
    <property type="entry name" value="Winged helix-like DNA-binding domain superfamily/Winged helix DNA-binding domain"/>
    <property type="match status" value="1"/>
</dbReference>
<gene>
    <name evidence="5" type="primary">vanR_2</name>
    <name evidence="5" type="ORF">Amac_077210</name>
</gene>
<dbReference type="OrthoDB" id="3186208at2"/>
<evidence type="ECO:0000313" key="6">
    <source>
        <dbReference type="Proteomes" id="UP000331127"/>
    </source>
</evidence>
<keyword evidence="2" id="KW-0238">DNA-binding</keyword>
<organism evidence="5 6">
    <name type="scientific">Acrocarpospora macrocephala</name>
    <dbReference type="NCBI Taxonomy" id="150177"/>
    <lineage>
        <taxon>Bacteria</taxon>
        <taxon>Bacillati</taxon>
        <taxon>Actinomycetota</taxon>
        <taxon>Actinomycetes</taxon>
        <taxon>Streptosporangiales</taxon>
        <taxon>Streptosporangiaceae</taxon>
        <taxon>Acrocarpospora</taxon>
    </lineage>
</organism>
<dbReference type="InterPro" id="IPR011711">
    <property type="entry name" value="GntR_C"/>
</dbReference>
<feature type="domain" description="HTH gntR-type" evidence="4">
    <location>
        <begin position="12"/>
        <end position="79"/>
    </location>
</feature>
<evidence type="ECO:0000256" key="3">
    <source>
        <dbReference type="ARBA" id="ARBA00023163"/>
    </source>
</evidence>
<evidence type="ECO:0000259" key="4">
    <source>
        <dbReference type="PROSITE" id="PS50949"/>
    </source>
</evidence>
<keyword evidence="6" id="KW-1185">Reference proteome</keyword>
<dbReference type="CDD" id="cd07377">
    <property type="entry name" value="WHTH_GntR"/>
    <property type="match status" value="1"/>
</dbReference>